<evidence type="ECO:0000313" key="2">
    <source>
        <dbReference type="EMBL" id="POY70133.1"/>
    </source>
</evidence>
<gene>
    <name evidence="2" type="ORF">BMF94_6863</name>
</gene>
<accession>A0A2S5B025</accession>
<feature type="region of interest" description="Disordered" evidence="1">
    <location>
        <begin position="276"/>
        <end position="312"/>
    </location>
</feature>
<protein>
    <submittedName>
        <fullName evidence="2">Uncharacterized protein</fullName>
    </submittedName>
</protein>
<comment type="caution">
    <text evidence="2">The sequence shown here is derived from an EMBL/GenBank/DDBJ whole genome shotgun (WGS) entry which is preliminary data.</text>
</comment>
<dbReference type="EMBL" id="PJQD01000143">
    <property type="protein sequence ID" value="POY70133.1"/>
    <property type="molecule type" value="Genomic_DNA"/>
</dbReference>
<keyword evidence="3" id="KW-1185">Reference proteome</keyword>
<reference evidence="2 3" key="1">
    <citation type="journal article" date="2018" name="Front. Microbiol.">
        <title>Prospects for Fungal Bioremediation of Acidic Radioactive Waste Sites: Characterization and Genome Sequence of Rhodotorula taiwanensis MD1149.</title>
        <authorList>
            <person name="Tkavc R."/>
            <person name="Matrosova V.Y."/>
            <person name="Grichenko O.E."/>
            <person name="Gostincar C."/>
            <person name="Volpe R.P."/>
            <person name="Klimenkova P."/>
            <person name="Gaidamakova E.K."/>
            <person name="Zhou C.E."/>
            <person name="Stewart B.J."/>
            <person name="Lyman M.G."/>
            <person name="Malfatti S.A."/>
            <person name="Rubinfeld B."/>
            <person name="Courtot M."/>
            <person name="Singh J."/>
            <person name="Dalgard C.L."/>
            <person name="Hamilton T."/>
            <person name="Frey K.G."/>
            <person name="Gunde-Cimerman N."/>
            <person name="Dugan L."/>
            <person name="Daly M.J."/>
        </authorList>
    </citation>
    <scope>NUCLEOTIDE SEQUENCE [LARGE SCALE GENOMIC DNA]</scope>
    <source>
        <strain evidence="2 3">MD1149</strain>
    </source>
</reference>
<evidence type="ECO:0000256" key="1">
    <source>
        <dbReference type="SAM" id="MobiDB-lite"/>
    </source>
</evidence>
<feature type="compositionally biased region" description="Gly residues" evidence="1">
    <location>
        <begin position="277"/>
        <end position="290"/>
    </location>
</feature>
<sequence>MSDNARYQPGARGPPVHAPDPERDFVACQALYLHVQASAQRTQDLYMLTLLRKYFAPVTNGEAQFTHCCTTATGCQLIGALVNDLRGAERYYARREAALVVDLAHLLDLTFSVDLARTGPPFATYNRVYAAAHAFLTRLDAHDDIEMLNHLYQHYITMYTSLPAHKQADIYKALREWLTVRVENAVVEAQEQRTIVHVTHALVLAAQEIAGTLLPAALRNMTRSATEWLASWRPEDDPTEIQLQMMCLRWRNQFLLGLLHSPWIAAVTSHRPDDGYGGHGFHGGGPGQYGGYSQPVGPEQHFSGGHGGMGAY</sequence>
<dbReference type="AlphaFoldDB" id="A0A2S5B025"/>
<dbReference type="Proteomes" id="UP000237144">
    <property type="component" value="Unassembled WGS sequence"/>
</dbReference>
<proteinExistence type="predicted"/>
<evidence type="ECO:0000313" key="3">
    <source>
        <dbReference type="Proteomes" id="UP000237144"/>
    </source>
</evidence>
<feature type="region of interest" description="Disordered" evidence="1">
    <location>
        <begin position="1"/>
        <end position="20"/>
    </location>
</feature>
<organism evidence="2 3">
    <name type="scientific">Rhodotorula taiwanensis</name>
    <dbReference type="NCBI Taxonomy" id="741276"/>
    <lineage>
        <taxon>Eukaryota</taxon>
        <taxon>Fungi</taxon>
        <taxon>Dikarya</taxon>
        <taxon>Basidiomycota</taxon>
        <taxon>Pucciniomycotina</taxon>
        <taxon>Microbotryomycetes</taxon>
        <taxon>Sporidiobolales</taxon>
        <taxon>Sporidiobolaceae</taxon>
        <taxon>Rhodotorula</taxon>
    </lineage>
</organism>
<name>A0A2S5B025_9BASI</name>